<dbReference type="RefSeq" id="WP_209654668.1">
    <property type="nucleotide sequence ID" value="NZ_JAGJCB010000006.1"/>
</dbReference>
<accession>A0ABS4BV90</accession>
<keyword evidence="1" id="KW-0732">Signal</keyword>
<feature type="chain" id="PRO_5045639116" description="NIPSNAP protein" evidence="1">
    <location>
        <begin position="28"/>
        <end position="253"/>
    </location>
</feature>
<name>A0ABS4BV90_9FLAO</name>
<comment type="caution">
    <text evidence="2">The sequence shown here is derived from an EMBL/GenBank/DDBJ whole genome shotgun (WGS) entry which is preliminary data.</text>
</comment>
<sequence>MKISKNTLCTTLLLIMATIMLSAQNQAYWVHTDYVKPAMQDEYEKTTKDFVEACKKYDLKGADWTSIRIDDGRYLSIAPIKNMADFDANPLAPLAEKMGNESFSAIFKRFNTCYDKHTDYVIHLNSNLSYMPDGMNVNIPNQDYRKYHFFYVTPSTSKAVSEKIKAIKEFYVKKGLKEQFRIYQSGFGAPEEFYVAVLSAKDAQDYIKTSDEAEAQYGEEGKKLFDELFSSISRYETKSGVMRPDLAYVAKTN</sequence>
<evidence type="ECO:0000313" key="2">
    <source>
        <dbReference type="EMBL" id="MBP0903926.1"/>
    </source>
</evidence>
<protein>
    <recommendedName>
        <fullName evidence="4">NIPSNAP protein</fullName>
    </recommendedName>
</protein>
<feature type="signal peptide" evidence="1">
    <location>
        <begin position="1"/>
        <end position="27"/>
    </location>
</feature>
<evidence type="ECO:0000256" key="1">
    <source>
        <dbReference type="SAM" id="SignalP"/>
    </source>
</evidence>
<keyword evidence="3" id="KW-1185">Reference proteome</keyword>
<proteinExistence type="predicted"/>
<dbReference type="EMBL" id="JAGJCB010000006">
    <property type="protein sequence ID" value="MBP0903926.1"/>
    <property type="molecule type" value="Genomic_DNA"/>
</dbReference>
<gene>
    <name evidence="2" type="ORF">J8H85_08795</name>
</gene>
<reference evidence="2 3" key="1">
    <citation type="submission" date="2021-04" db="EMBL/GenBank/DDBJ databases">
        <title>Mariniflexile gromovii gen. nov., sp. nov., a gliding bacterium isolated from the sea urchin Strongylocentrotus intermedius.</title>
        <authorList>
            <person name="Ko S."/>
            <person name="Le V."/>
            <person name="Ahn C.-Y."/>
            <person name="Oh H.-M."/>
        </authorList>
    </citation>
    <scope>NUCLEOTIDE SEQUENCE [LARGE SCALE GENOMIC DNA]</scope>
    <source>
        <strain evidence="2 3">KCTC 12570</strain>
    </source>
</reference>
<evidence type="ECO:0000313" key="3">
    <source>
        <dbReference type="Proteomes" id="UP000670776"/>
    </source>
</evidence>
<dbReference type="Proteomes" id="UP000670776">
    <property type="component" value="Unassembled WGS sequence"/>
</dbReference>
<organism evidence="2 3">
    <name type="scientific">Mariniflexile gromovii</name>
    <dbReference type="NCBI Taxonomy" id="362523"/>
    <lineage>
        <taxon>Bacteria</taxon>
        <taxon>Pseudomonadati</taxon>
        <taxon>Bacteroidota</taxon>
        <taxon>Flavobacteriia</taxon>
        <taxon>Flavobacteriales</taxon>
        <taxon>Flavobacteriaceae</taxon>
        <taxon>Mariniflexile</taxon>
    </lineage>
</organism>
<evidence type="ECO:0008006" key="4">
    <source>
        <dbReference type="Google" id="ProtNLM"/>
    </source>
</evidence>